<name>A0A6P8Y4J9_THRPL</name>
<dbReference type="Pfam" id="PF03359">
    <property type="entry name" value="GKAP"/>
    <property type="match status" value="1"/>
</dbReference>
<feature type="compositionally biased region" description="Basic and acidic residues" evidence="2">
    <location>
        <begin position="18"/>
        <end position="45"/>
    </location>
</feature>
<reference evidence="4" key="1">
    <citation type="submission" date="2025-08" db="UniProtKB">
        <authorList>
            <consortium name="RefSeq"/>
        </authorList>
    </citation>
    <scope>IDENTIFICATION</scope>
    <source>
        <tissue evidence="4">Total insect</tissue>
    </source>
</reference>
<comment type="similarity">
    <text evidence="1">Belongs to the SAPAP family.</text>
</comment>
<dbReference type="GeneID" id="117641352"/>
<feature type="region of interest" description="Disordered" evidence="2">
    <location>
        <begin position="1"/>
        <end position="66"/>
    </location>
</feature>
<keyword evidence="4" id="KW-0808">Transferase</keyword>
<dbReference type="GO" id="GO:0023052">
    <property type="term" value="P:signaling"/>
    <property type="evidence" value="ECO:0007669"/>
    <property type="project" value="InterPro"/>
</dbReference>
<feature type="region of interest" description="Disordered" evidence="2">
    <location>
        <begin position="467"/>
        <end position="493"/>
    </location>
</feature>
<organism evidence="4">
    <name type="scientific">Thrips palmi</name>
    <name type="common">Melon thrips</name>
    <dbReference type="NCBI Taxonomy" id="161013"/>
    <lineage>
        <taxon>Eukaryota</taxon>
        <taxon>Metazoa</taxon>
        <taxon>Ecdysozoa</taxon>
        <taxon>Arthropoda</taxon>
        <taxon>Hexapoda</taxon>
        <taxon>Insecta</taxon>
        <taxon>Pterygota</taxon>
        <taxon>Neoptera</taxon>
        <taxon>Paraneoptera</taxon>
        <taxon>Thysanoptera</taxon>
        <taxon>Terebrantia</taxon>
        <taxon>Thripoidea</taxon>
        <taxon>Thripidae</taxon>
        <taxon>Thrips</taxon>
    </lineage>
</organism>
<dbReference type="RefSeq" id="XP_034234488.1">
    <property type="nucleotide sequence ID" value="XM_034378597.1"/>
</dbReference>
<feature type="compositionally biased region" description="Low complexity" evidence="2">
    <location>
        <begin position="47"/>
        <end position="59"/>
    </location>
</feature>
<gene>
    <name evidence="4" type="primary">LOC117641352</name>
</gene>
<sequence length="975" mass="105598">MENYRSLYKVAGKTGKSQGEKRETARREQKKKREDTFLERRKIEQEPSTSAAPSPSIASPKKETRREKLLRWKATKDKIIAEQKLNDKKRPPFKVGVAHHALDPVKGLVAPPIYTTAKCTTSKKAAAESYSIATAKHKAKQPSAAASSLALLAEPSAAPTSSAAFSGRVTRSRSAAVSAASKTAASKTAASKTAVSKTVVSKTAVSKTAVSKTAVSKTAGRTAASKTAASKAAAKPTASKTPLELKPTRNTKTSVSKSVKKLQETSFAPQNHQFKAPASLTLPTTPLALKRSAARYKETGWPSIAGVGLLSPSTAEPSPKVARRESTVASQRRGRLSRAVKERTPRQSIKTSKEGTPAKAPLLVKEATPAKTPPKVKEATPAKTPLKVKEATPAKTPPKVKEATPQDLPQVVDTIVASGSARKMRRLSRKSGGFVVTAMPVSTLSVTKEAAVSPSVEEATNVVDVSLTGSAGRPKRSMNSKKRQSLREKENVPDVNLAQVPSAEDSFSLSLPEEDELDSIVASSRRMSIHEPSPPVHVSPDMLANGMVPAQFSPFVTSARGKDKYSLQKRRSSLIPIVPEISPEELVNERQVEHFRNLLERESSRLLTLSALWEERKAEVPPIIHDKLLGPIGQARLLVKDKFQQFRSLVDKFESGDSDGKITADDLTGFWEMVMLTVENVDKRFQELEDLKANNWEEKLPQIIPKKTAPHAASKPAKPRTQSRIRDLIEADRKRKQAAKQNKSASVSSDTTTFDGGFFKVESPKKVLSSTKTITSSPIPKISKPVLSTPRQFHRRSLLQQVLTNSAVRVQNSPAASPLNKSLPLSVSPKVAAAQMRASELGRRMSMDSGNHTFSEPSSPVPKTEPTKSILKSAVRRSLRVNTPRNRVAFEVLNQTDNSSPGSPILVSPAGTPVSERIATPGNRKRASLIPRPVSTPKTGERVSLLPVRQSLVPSRPLSNGDLIDFDSPRRASRS</sequence>
<feature type="compositionally biased region" description="Polar residues" evidence="2">
    <location>
        <begin position="848"/>
        <end position="858"/>
    </location>
</feature>
<feature type="region of interest" description="Disordered" evidence="2">
    <location>
        <begin position="158"/>
        <end position="256"/>
    </location>
</feature>
<evidence type="ECO:0000313" key="3">
    <source>
        <dbReference type="Proteomes" id="UP000515158"/>
    </source>
</evidence>
<protein>
    <submittedName>
        <fullName evidence="4">Guanylate kinase-associated protein mars isoform X1</fullName>
    </submittedName>
</protein>
<keyword evidence="3" id="KW-1185">Reference proteome</keyword>
<feature type="compositionally biased region" description="Basic residues" evidence="2">
    <location>
        <begin position="473"/>
        <end position="484"/>
    </location>
</feature>
<evidence type="ECO:0000313" key="4">
    <source>
        <dbReference type="RefSeq" id="XP_034234488.1"/>
    </source>
</evidence>
<dbReference type="InParanoid" id="A0A6P8Y4J9"/>
<dbReference type="Proteomes" id="UP000515158">
    <property type="component" value="Unplaced"/>
</dbReference>
<feature type="region of interest" description="Disordered" evidence="2">
    <location>
        <begin position="702"/>
        <end position="725"/>
    </location>
</feature>
<dbReference type="GO" id="GO:0016301">
    <property type="term" value="F:kinase activity"/>
    <property type="evidence" value="ECO:0007669"/>
    <property type="project" value="UniProtKB-KW"/>
</dbReference>
<dbReference type="PANTHER" id="PTHR12353:SF1">
    <property type="entry name" value="DISKS LARGE-ASSOCIATED PROTEIN 5"/>
    <property type="match status" value="1"/>
</dbReference>
<evidence type="ECO:0000256" key="2">
    <source>
        <dbReference type="SAM" id="MobiDB-lite"/>
    </source>
</evidence>
<proteinExistence type="inferred from homology"/>
<keyword evidence="4" id="KW-0418">Kinase</keyword>
<feature type="region of interest" description="Disordered" evidence="2">
    <location>
        <begin position="846"/>
        <end position="867"/>
    </location>
</feature>
<accession>A0A6P8Y4J9</accession>
<dbReference type="CTD" id="36498"/>
<dbReference type="InterPro" id="IPR005026">
    <property type="entry name" value="SAPAP"/>
</dbReference>
<feature type="region of interest" description="Disordered" evidence="2">
    <location>
        <begin position="901"/>
        <end position="975"/>
    </location>
</feature>
<dbReference type="OrthoDB" id="10023951at2759"/>
<dbReference type="AlphaFoldDB" id="A0A6P8Y4J9"/>
<dbReference type="PANTHER" id="PTHR12353">
    <property type="entry name" value="DISKS LARGE-ASSOCIATED PROTEIN DAP SAP90/PSD-95-ASSOCIATED PROTEIN"/>
    <property type="match status" value="1"/>
</dbReference>
<feature type="compositionally biased region" description="Low complexity" evidence="2">
    <location>
        <begin position="158"/>
        <end position="241"/>
    </location>
</feature>
<dbReference type="KEGG" id="tpal:117641352"/>
<feature type="region of interest" description="Disordered" evidence="2">
    <location>
        <begin position="303"/>
        <end position="407"/>
    </location>
</feature>
<evidence type="ECO:0000256" key="1">
    <source>
        <dbReference type="ARBA" id="ARBA00008839"/>
    </source>
</evidence>